<name>A0AAE8NJF4_BURCE</name>
<evidence type="ECO:0000313" key="1">
    <source>
        <dbReference type="EMBL" id="SQA54574.1"/>
    </source>
</evidence>
<accession>A0AAE8NJF4</accession>
<dbReference type="AlphaFoldDB" id="A0AAE8NJF4"/>
<gene>
    <name evidence="1" type="ORF">NCTC10661_05356</name>
</gene>
<proteinExistence type="predicted"/>
<dbReference type="Proteomes" id="UP000250416">
    <property type="component" value="Unassembled WGS sequence"/>
</dbReference>
<organism evidence="1 2">
    <name type="scientific">Burkholderia cepacia</name>
    <name type="common">Pseudomonas cepacia</name>
    <dbReference type="NCBI Taxonomy" id="292"/>
    <lineage>
        <taxon>Bacteria</taxon>
        <taxon>Pseudomonadati</taxon>
        <taxon>Pseudomonadota</taxon>
        <taxon>Betaproteobacteria</taxon>
        <taxon>Burkholderiales</taxon>
        <taxon>Burkholderiaceae</taxon>
        <taxon>Burkholderia</taxon>
        <taxon>Burkholderia cepacia complex</taxon>
    </lineage>
</organism>
<comment type="caution">
    <text evidence="1">The sequence shown here is derived from an EMBL/GenBank/DDBJ whole genome shotgun (WGS) entry which is preliminary data.</text>
</comment>
<reference evidence="1 2" key="1">
    <citation type="submission" date="2018-06" db="EMBL/GenBank/DDBJ databases">
        <authorList>
            <consortium name="Pathogen Informatics"/>
            <person name="Doyle S."/>
        </authorList>
    </citation>
    <scope>NUCLEOTIDE SEQUENCE [LARGE SCALE GENOMIC DNA]</scope>
    <source>
        <strain evidence="1 2">NCTC10661</strain>
    </source>
</reference>
<evidence type="ECO:0000313" key="2">
    <source>
        <dbReference type="Proteomes" id="UP000250416"/>
    </source>
</evidence>
<protein>
    <submittedName>
        <fullName evidence="1">Uncharacterized protein</fullName>
    </submittedName>
</protein>
<sequence length="83" mass="8901">MVFGDAKKVVEGMVKAVDMTHVPATQAVCLDARAASRDRPDRRKPAGPFHGATRFAMHAAIVSRTRTIAGSRCVLVRQPISTG</sequence>
<dbReference type="EMBL" id="UARD01000034">
    <property type="protein sequence ID" value="SQA54574.1"/>
    <property type="molecule type" value="Genomic_DNA"/>
</dbReference>